<accession>A0A3G2L7W7</accession>
<evidence type="ECO:0000313" key="2">
    <source>
        <dbReference type="Proteomes" id="UP000276309"/>
    </source>
</evidence>
<dbReference type="AlphaFoldDB" id="A0A3G2L7W7"/>
<reference evidence="1 2" key="1">
    <citation type="submission" date="2018-08" db="EMBL/GenBank/DDBJ databases">
        <title>The reduced genetic potential of extracellular carbohydrate catabolism in Euzebyella marina RN62, a Flavobacteriia bacterium isolated from the hadal water.</title>
        <authorList>
            <person name="Xue C."/>
        </authorList>
    </citation>
    <scope>NUCLEOTIDE SEQUENCE [LARGE SCALE GENOMIC DNA]</scope>
    <source>
        <strain evidence="1 2">RN62</strain>
    </source>
</reference>
<proteinExistence type="predicted"/>
<name>A0A3G2L7W7_9FLAO</name>
<gene>
    <name evidence="1" type="ORF">D1013_13710</name>
</gene>
<dbReference type="Proteomes" id="UP000276309">
    <property type="component" value="Chromosome"/>
</dbReference>
<sequence length="68" mass="7281">MLAGVPRACPVRARMGCGPKIVKKCKGETQKAYAWALAGMSGHGSVCILANVLHALPKVHFCQRLGYE</sequence>
<keyword evidence="2" id="KW-1185">Reference proteome</keyword>
<protein>
    <submittedName>
        <fullName evidence="1">Uncharacterized protein</fullName>
    </submittedName>
</protein>
<dbReference type="EMBL" id="CP032050">
    <property type="protein sequence ID" value="AYN68358.1"/>
    <property type="molecule type" value="Genomic_DNA"/>
</dbReference>
<dbReference type="KEGG" id="emar:D1013_13710"/>
<organism evidence="1 2">
    <name type="scientific">Euzebyella marina</name>
    <dbReference type="NCBI Taxonomy" id="1761453"/>
    <lineage>
        <taxon>Bacteria</taxon>
        <taxon>Pseudomonadati</taxon>
        <taxon>Bacteroidota</taxon>
        <taxon>Flavobacteriia</taxon>
        <taxon>Flavobacteriales</taxon>
        <taxon>Flavobacteriaceae</taxon>
        <taxon>Euzebyella</taxon>
    </lineage>
</organism>
<evidence type="ECO:0000313" key="1">
    <source>
        <dbReference type="EMBL" id="AYN68358.1"/>
    </source>
</evidence>